<dbReference type="PANTHER" id="PTHR19845:SF0">
    <property type="entry name" value="KATANIN P80 WD40 REPEAT-CONTAINING SUBUNIT B1"/>
    <property type="match status" value="1"/>
</dbReference>
<dbReference type="GO" id="GO:0007019">
    <property type="term" value="P:microtubule depolymerization"/>
    <property type="evidence" value="ECO:0007669"/>
    <property type="project" value="TreeGrafter"/>
</dbReference>
<feature type="region of interest" description="Disordered" evidence="4">
    <location>
        <begin position="340"/>
        <end position="443"/>
    </location>
</feature>
<feature type="repeat" description="WD" evidence="3">
    <location>
        <begin position="18"/>
        <end position="59"/>
    </location>
</feature>
<dbReference type="PROSITE" id="PS50294">
    <property type="entry name" value="WD_REPEATS_REGION"/>
    <property type="match status" value="2"/>
</dbReference>
<feature type="compositionally biased region" description="Basic and acidic residues" evidence="4">
    <location>
        <begin position="615"/>
        <end position="650"/>
    </location>
</feature>
<keyword evidence="1 3" id="KW-0853">WD repeat</keyword>
<dbReference type="PROSITE" id="PS50082">
    <property type="entry name" value="WD_REPEATS_2"/>
    <property type="match status" value="4"/>
</dbReference>
<reference evidence="6" key="1">
    <citation type="journal article" date="2023" name="Commun. Biol.">
        <title>Genome analysis of Parmales, the sister group of diatoms, reveals the evolutionary specialization of diatoms from phago-mixotrophs to photoautotrophs.</title>
        <authorList>
            <person name="Ban H."/>
            <person name="Sato S."/>
            <person name="Yoshikawa S."/>
            <person name="Yamada K."/>
            <person name="Nakamura Y."/>
            <person name="Ichinomiya M."/>
            <person name="Sato N."/>
            <person name="Blanc-Mathieu R."/>
            <person name="Endo H."/>
            <person name="Kuwata A."/>
            <person name="Ogata H."/>
        </authorList>
    </citation>
    <scope>NUCLEOTIDE SEQUENCE [LARGE SCALE GENOMIC DNA]</scope>
</reference>
<feature type="compositionally biased region" description="Low complexity" evidence="4">
    <location>
        <begin position="538"/>
        <end position="554"/>
    </location>
</feature>
<dbReference type="Pfam" id="PF00400">
    <property type="entry name" value="WD40"/>
    <property type="match status" value="4"/>
</dbReference>
<evidence type="ECO:0008006" key="7">
    <source>
        <dbReference type="Google" id="ProtNLM"/>
    </source>
</evidence>
<evidence type="ECO:0000256" key="2">
    <source>
        <dbReference type="ARBA" id="ARBA00022737"/>
    </source>
</evidence>
<dbReference type="Gene3D" id="2.130.10.10">
    <property type="entry name" value="YVTN repeat-like/Quinoprotein amine dehydrogenase"/>
    <property type="match status" value="1"/>
</dbReference>
<dbReference type="GO" id="GO:0008352">
    <property type="term" value="C:katanin complex"/>
    <property type="evidence" value="ECO:0007669"/>
    <property type="project" value="TreeGrafter"/>
</dbReference>
<dbReference type="InterPro" id="IPR001680">
    <property type="entry name" value="WD40_rpt"/>
</dbReference>
<comment type="caution">
    <text evidence="5">The sequence shown here is derived from an EMBL/GenBank/DDBJ whole genome shotgun (WGS) entry which is preliminary data.</text>
</comment>
<feature type="repeat" description="WD" evidence="3">
    <location>
        <begin position="145"/>
        <end position="187"/>
    </location>
</feature>
<accession>A0A9W7GBM4</accession>
<feature type="region of interest" description="Disordered" evidence="4">
    <location>
        <begin position="531"/>
        <end position="557"/>
    </location>
</feature>
<gene>
    <name evidence="5" type="ORF">TrCOL_g3746</name>
</gene>
<dbReference type="InterPro" id="IPR015943">
    <property type="entry name" value="WD40/YVTN_repeat-like_dom_sf"/>
</dbReference>
<feature type="region of interest" description="Disordered" evidence="4">
    <location>
        <begin position="615"/>
        <end position="684"/>
    </location>
</feature>
<sequence length="931" mass="98528">MPIDGSNPVFAVDSGVCHGQTVRCLKFSRGVAAGSVFATGGDDKLVKLWRVGRGSGALNSMGGNASSVVGLCFSPNSEQLLSASEGGSLKIFDLAEGRVCRSLNGHLAKVNGCDYHPYGEFIVSGGDDTNVKVWDVRHKRCIQTYKGHSRYVTDVGFSPDGQWVASCSKLDGTLKIWDLIAGKQLHSFSISSEGSNNGPTSFEFNPSEFLMAVTSGDSMVKFLDMEKFDVMASTPNDPSKVNRICWMDGKGEEDGGDCGPAKLLSATNESLRSWEVDPSVKCDAWADARWGGTVADMVVNQSRQLVVGSFQDEFFSVHAVEIDSLPQRGGMVGRAGAGIGGIDGHKYETSPARATPSRSRGDMDARGRGGRQRSTKSPAHSNLGVGIVGVGVSGSGGGGGGDEKKVSGVTGGGNYQHRRTPSPQQKYIVETPPSSEAKQGGRRLMGGVVSRAAMERESPVPPTFYYNDESKDCGGRGGDYDGEDDVIMPNEYKRGAGDGGRDGDRDEYDDDFLSDTAAMNIVDAVVASSARDLDADDSMSPSFTSLNSSNTSNDDSSRANLGHIYDFAAAMGAASPASGCSPTKEAASDAGKAVFPGGEVNAGLLEDAIVAAQKAVREGDGDPEKENKIKRPTEGDEEKEVSFSKEDGRKNSGRSEAGGKARGKGDSSLNYNLPVSNFHGGNARDGKNRMEDGSMDDQVIGQILLGRLGLSTCLGDRMDKLEKLRGMWSEGDVRGALEEMENIVDDDEDGAMEGAAVVVDFLKTVEVKRLKLDNCGSLLRVLCKIILGGEDGDGGDFEDTTSGSSTAIRGRPFAGMAMATFATILECFGRLVFQTCLSGGNGFGVGVDVEGEGRLKRCLLCHESFAKLADRICGERVRGGGGEEEEKRGGEGDNKVSSVMFMGLIDMKDNVAKREAKRLAGLLDGYRRGNI</sequence>
<feature type="repeat" description="WD" evidence="3">
    <location>
        <begin position="103"/>
        <end position="144"/>
    </location>
</feature>
<dbReference type="PANTHER" id="PTHR19845">
    <property type="entry name" value="KATANIN P80 SUBUNIT"/>
    <property type="match status" value="1"/>
</dbReference>
<proteinExistence type="predicted"/>
<protein>
    <recommendedName>
        <fullName evidence="7">Katanin p80 WD40 repeat-containing subunit B1 homolog</fullName>
    </recommendedName>
</protein>
<feature type="compositionally biased region" description="Gly residues" evidence="4">
    <location>
        <begin position="386"/>
        <end position="400"/>
    </location>
</feature>
<evidence type="ECO:0000313" key="5">
    <source>
        <dbReference type="EMBL" id="GMI39678.1"/>
    </source>
</evidence>
<dbReference type="SMART" id="SM00320">
    <property type="entry name" value="WD40"/>
    <property type="match status" value="5"/>
</dbReference>
<feature type="repeat" description="WD" evidence="3">
    <location>
        <begin position="61"/>
        <end position="102"/>
    </location>
</feature>
<organism evidence="5 6">
    <name type="scientific">Triparma columacea</name>
    <dbReference type="NCBI Taxonomy" id="722753"/>
    <lineage>
        <taxon>Eukaryota</taxon>
        <taxon>Sar</taxon>
        <taxon>Stramenopiles</taxon>
        <taxon>Ochrophyta</taxon>
        <taxon>Bolidophyceae</taxon>
        <taxon>Parmales</taxon>
        <taxon>Triparmaceae</taxon>
        <taxon>Triparma</taxon>
    </lineage>
</organism>
<evidence type="ECO:0000256" key="3">
    <source>
        <dbReference type="PROSITE-ProRule" id="PRU00221"/>
    </source>
</evidence>
<name>A0A9W7GBM4_9STRA</name>
<dbReference type="Proteomes" id="UP001165065">
    <property type="component" value="Unassembled WGS sequence"/>
</dbReference>
<dbReference type="PROSITE" id="PS00678">
    <property type="entry name" value="WD_REPEATS_1"/>
    <property type="match status" value="1"/>
</dbReference>
<keyword evidence="2" id="KW-0677">Repeat</keyword>
<evidence type="ECO:0000256" key="1">
    <source>
        <dbReference type="ARBA" id="ARBA00022574"/>
    </source>
</evidence>
<dbReference type="CDD" id="cd00200">
    <property type="entry name" value="WD40"/>
    <property type="match status" value="1"/>
</dbReference>
<evidence type="ECO:0000256" key="4">
    <source>
        <dbReference type="SAM" id="MobiDB-lite"/>
    </source>
</evidence>
<evidence type="ECO:0000313" key="6">
    <source>
        <dbReference type="Proteomes" id="UP001165065"/>
    </source>
</evidence>
<dbReference type="AlphaFoldDB" id="A0A9W7GBM4"/>
<dbReference type="SUPFAM" id="SSF50978">
    <property type="entry name" value="WD40 repeat-like"/>
    <property type="match status" value="1"/>
</dbReference>
<dbReference type="EMBL" id="BRYA01001150">
    <property type="protein sequence ID" value="GMI39678.1"/>
    <property type="molecule type" value="Genomic_DNA"/>
</dbReference>
<dbReference type="InterPro" id="IPR019775">
    <property type="entry name" value="WD40_repeat_CS"/>
</dbReference>
<dbReference type="OrthoDB" id="10251605at2759"/>
<dbReference type="InterPro" id="IPR036322">
    <property type="entry name" value="WD40_repeat_dom_sf"/>
</dbReference>
<keyword evidence="6" id="KW-1185">Reference proteome</keyword>